<sequence>MSSILLLPSHSPCPHHFLSAPSPGPIPQYQLYAVEKWIVQRKQNTFLLVFTGIPDHAVSLDAYVPDPAHDPHAAWDAAIALLRADGAKPKLTAHGTLMVTSLAHFRSDYTIVHIPSGNFLHVRDHLYANINLLRMGCSGRSALTLEDPSDSTKDRFIYSYHLPDSSIPLPTSIEHLPLRSPEKPLPKRKDRPSFVATVLELVKLIHASLAIFGMFPLPSSDGLLCDESVDGIKHWIAHIGGPCIGLEPSERIADPVFVSAILSLVLSTRNKLAHLGYSFILPRDPFLYPHAFSLALTAYIQSTPVVPPHSPHLIPPAPPSTTILSAAAASAAAIAAPLPLLSPNAILTRDLLQSISSSYDAKLKSESRKVRRVIKNKLAPSSTVDSDGADPDRDHPRDPRRHTLSLSLSGGEGPTDRSPIVGAAGPSAGVGSGTGSGGQILSGIGSLASGLRIGGTTGGPHGDPGLLMAPTLDLHALVAFVVGGQGPSKRRRDKKKDKEAADPNPAIAVTVVPPAGAVGLAYTERDAVVAGSVKALWSGRIADLIKMREDLDGAASVAGLGTDDRRWLGSGVRSNSGFDRDTSTRWKRQHRPNLSMSVVSDGDAEDHYDNREKRYDGRSTEEESDVFINPSPPGHHSFSGMWGGRMRGKLGNWAAYVTHTLPLFISLSKSC</sequence>
<gene>
    <name evidence="3" type="ORF">M413DRAFT_441236</name>
</gene>
<feature type="compositionally biased region" description="Basic and acidic residues" evidence="1">
    <location>
        <begin position="605"/>
        <end position="621"/>
    </location>
</feature>
<protein>
    <recommendedName>
        <fullName evidence="2">STB6-like N-terminal domain-containing protein</fullName>
    </recommendedName>
</protein>
<dbReference type="PANTHER" id="PTHR31011">
    <property type="entry name" value="PROTEIN STB2-RELATED"/>
    <property type="match status" value="1"/>
</dbReference>
<evidence type="ECO:0000256" key="1">
    <source>
        <dbReference type="SAM" id="MobiDB-lite"/>
    </source>
</evidence>
<reference evidence="3 4" key="1">
    <citation type="submission" date="2014-04" db="EMBL/GenBank/DDBJ databases">
        <authorList>
            <consortium name="DOE Joint Genome Institute"/>
            <person name="Kuo A."/>
            <person name="Gay G."/>
            <person name="Dore J."/>
            <person name="Kohler A."/>
            <person name="Nagy L.G."/>
            <person name="Floudas D."/>
            <person name="Copeland A."/>
            <person name="Barry K.W."/>
            <person name="Cichocki N."/>
            <person name="Veneault-Fourrey C."/>
            <person name="LaButti K."/>
            <person name="Lindquist E.A."/>
            <person name="Lipzen A."/>
            <person name="Lundell T."/>
            <person name="Morin E."/>
            <person name="Murat C."/>
            <person name="Sun H."/>
            <person name="Tunlid A."/>
            <person name="Henrissat B."/>
            <person name="Grigoriev I.V."/>
            <person name="Hibbett D.S."/>
            <person name="Martin F."/>
            <person name="Nordberg H.P."/>
            <person name="Cantor M.N."/>
            <person name="Hua S.X."/>
        </authorList>
    </citation>
    <scope>NUCLEOTIDE SEQUENCE [LARGE SCALE GENOMIC DNA]</scope>
    <source>
        <strain evidence="4">h7</strain>
    </source>
</reference>
<proteinExistence type="predicted"/>
<dbReference type="AlphaFoldDB" id="A0A0C3CQN7"/>
<evidence type="ECO:0000259" key="2">
    <source>
        <dbReference type="Pfam" id="PF25995"/>
    </source>
</evidence>
<feature type="region of interest" description="Disordered" evidence="1">
    <location>
        <begin position="485"/>
        <end position="504"/>
    </location>
</feature>
<dbReference type="EMBL" id="KN831771">
    <property type="protein sequence ID" value="KIM46166.1"/>
    <property type="molecule type" value="Genomic_DNA"/>
</dbReference>
<dbReference type="PANTHER" id="PTHR31011:SF2">
    <property type="entry name" value="PROTEIN STB2-RELATED"/>
    <property type="match status" value="1"/>
</dbReference>
<dbReference type="GO" id="GO:0070822">
    <property type="term" value="C:Sin3-type complex"/>
    <property type="evidence" value="ECO:0007669"/>
    <property type="project" value="TreeGrafter"/>
</dbReference>
<feature type="compositionally biased region" description="Low complexity" evidence="1">
    <location>
        <begin position="418"/>
        <end position="427"/>
    </location>
</feature>
<dbReference type="OrthoDB" id="19806at2759"/>
<dbReference type="HOGENOM" id="CLU_409403_0_0_1"/>
<evidence type="ECO:0000313" key="3">
    <source>
        <dbReference type="EMBL" id="KIM46166.1"/>
    </source>
</evidence>
<evidence type="ECO:0000313" key="4">
    <source>
        <dbReference type="Proteomes" id="UP000053424"/>
    </source>
</evidence>
<dbReference type="Pfam" id="PF25995">
    <property type="entry name" value="STB6_N"/>
    <property type="match status" value="1"/>
</dbReference>
<feature type="region of interest" description="Disordered" evidence="1">
    <location>
        <begin position="374"/>
        <end position="436"/>
    </location>
</feature>
<feature type="domain" description="STB6-like N-terminal" evidence="2">
    <location>
        <begin position="28"/>
        <end position="135"/>
    </location>
</feature>
<organism evidence="3 4">
    <name type="scientific">Hebeloma cylindrosporum</name>
    <dbReference type="NCBI Taxonomy" id="76867"/>
    <lineage>
        <taxon>Eukaryota</taxon>
        <taxon>Fungi</taxon>
        <taxon>Dikarya</taxon>
        <taxon>Basidiomycota</taxon>
        <taxon>Agaricomycotina</taxon>
        <taxon>Agaricomycetes</taxon>
        <taxon>Agaricomycetidae</taxon>
        <taxon>Agaricales</taxon>
        <taxon>Agaricineae</taxon>
        <taxon>Hymenogastraceae</taxon>
        <taxon>Hebeloma</taxon>
    </lineage>
</organism>
<keyword evidence="4" id="KW-1185">Reference proteome</keyword>
<accession>A0A0C3CQN7</accession>
<dbReference type="InterPro" id="IPR059025">
    <property type="entry name" value="STB6_N"/>
</dbReference>
<dbReference type="InterPro" id="IPR038919">
    <property type="entry name" value="STB2/STB2"/>
</dbReference>
<dbReference type="STRING" id="686832.A0A0C3CQN7"/>
<feature type="region of interest" description="Disordered" evidence="1">
    <location>
        <begin position="592"/>
        <end position="631"/>
    </location>
</feature>
<name>A0A0C3CQN7_HEBCY</name>
<dbReference type="Proteomes" id="UP000053424">
    <property type="component" value="Unassembled WGS sequence"/>
</dbReference>
<reference evidence="4" key="2">
    <citation type="submission" date="2015-01" db="EMBL/GenBank/DDBJ databases">
        <title>Evolutionary Origins and Diversification of the Mycorrhizal Mutualists.</title>
        <authorList>
            <consortium name="DOE Joint Genome Institute"/>
            <consortium name="Mycorrhizal Genomics Consortium"/>
            <person name="Kohler A."/>
            <person name="Kuo A."/>
            <person name="Nagy L.G."/>
            <person name="Floudas D."/>
            <person name="Copeland A."/>
            <person name="Barry K.W."/>
            <person name="Cichocki N."/>
            <person name="Veneault-Fourrey C."/>
            <person name="LaButti K."/>
            <person name="Lindquist E.A."/>
            <person name="Lipzen A."/>
            <person name="Lundell T."/>
            <person name="Morin E."/>
            <person name="Murat C."/>
            <person name="Riley R."/>
            <person name="Ohm R."/>
            <person name="Sun H."/>
            <person name="Tunlid A."/>
            <person name="Henrissat B."/>
            <person name="Grigoriev I.V."/>
            <person name="Hibbett D.S."/>
            <person name="Martin F."/>
        </authorList>
    </citation>
    <scope>NUCLEOTIDE SEQUENCE [LARGE SCALE GENOMIC DNA]</scope>
    <source>
        <strain evidence="4">h7</strain>
    </source>
</reference>